<dbReference type="KEGG" id="saqt:GJV85_07790"/>
<keyword evidence="2" id="KW-1185">Reference proteome</keyword>
<accession>A0A975B0R0</accession>
<dbReference type="Proteomes" id="UP000671852">
    <property type="component" value="Chromosome"/>
</dbReference>
<evidence type="ECO:0000313" key="1">
    <source>
        <dbReference type="EMBL" id="QSZ42013.1"/>
    </source>
</evidence>
<evidence type="ECO:0000313" key="2">
    <source>
        <dbReference type="Proteomes" id="UP000671852"/>
    </source>
</evidence>
<proteinExistence type="predicted"/>
<organism evidence="1 2">
    <name type="scientific">Sulfurimonas aquatica</name>
    <dbReference type="NCBI Taxonomy" id="2672570"/>
    <lineage>
        <taxon>Bacteria</taxon>
        <taxon>Pseudomonadati</taxon>
        <taxon>Campylobacterota</taxon>
        <taxon>Epsilonproteobacteria</taxon>
        <taxon>Campylobacterales</taxon>
        <taxon>Sulfurimonadaceae</taxon>
        <taxon>Sulfurimonas</taxon>
    </lineage>
</organism>
<dbReference type="AlphaFoldDB" id="A0A975B0R0"/>
<gene>
    <name evidence="1" type="ORF">GJV85_07790</name>
</gene>
<dbReference type="RefSeq" id="WP_207560830.1">
    <property type="nucleotide sequence ID" value="NZ_CP046072.1"/>
</dbReference>
<reference evidence="1" key="1">
    <citation type="submission" date="2019-11" db="EMBL/GenBank/DDBJ databases">
        <authorList>
            <person name="Kojima H."/>
        </authorList>
    </citation>
    <scope>NUCLEOTIDE SEQUENCE</scope>
    <source>
        <strain evidence="1">H1576</strain>
    </source>
</reference>
<protein>
    <submittedName>
        <fullName evidence="1">Uncharacterized protein</fullName>
    </submittedName>
</protein>
<dbReference type="EMBL" id="CP046072">
    <property type="protein sequence ID" value="QSZ42013.1"/>
    <property type="molecule type" value="Genomic_DNA"/>
</dbReference>
<sequence length="48" mass="5238">MKNNNIVKTLGEFSASKVCKWCGRTFANPFGHQHGSYCSAKCKSDAGK</sequence>
<reference evidence="1" key="2">
    <citation type="submission" date="2021-04" db="EMBL/GenBank/DDBJ databases">
        <title>Isolation and characterization of a novel species of the genus Sulfurimonas.</title>
        <authorList>
            <person name="Fukui M."/>
        </authorList>
    </citation>
    <scope>NUCLEOTIDE SEQUENCE</scope>
    <source>
        <strain evidence="1">H1576</strain>
    </source>
</reference>
<name>A0A975B0R0_9BACT</name>